<dbReference type="KEGG" id="ehx:EMIHUDRAFT_198426"/>
<accession>A0A0D3I792</accession>
<evidence type="ECO:0000313" key="1">
    <source>
        <dbReference type="EnsemblProtists" id="EOD07127"/>
    </source>
</evidence>
<dbReference type="EnsemblProtists" id="EOD07127">
    <property type="protein sequence ID" value="EOD07127"/>
    <property type="gene ID" value="EMIHUDRAFT_198426"/>
</dbReference>
<dbReference type="HOGENOM" id="CLU_3018300_0_0_1"/>
<dbReference type="AlphaFoldDB" id="A0A0D3I792"/>
<proteinExistence type="predicted"/>
<dbReference type="PaxDb" id="2903-EOD07127"/>
<sequence>MAVRLLLGGALDTVASTSTSLSPSPDPTVARASVRVIGDSLSSSLFWLADMHPKFQ</sequence>
<reference evidence="2" key="1">
    <citation type="journal article" date="2013" name="Nature">
        <title>Pan genome of the phytoplankton Emiliania underpins its global distribution.</title>
        <authorList>
            <person name="Read B.A."/>
            <person name="Kegel J."/>
            <person name="Klute M.J."/>
            <person name="Kuo A."/>
            <person name="Lefebvre S.C."/>
            <person name="Maumus F."/>
            <person name="Mayer C."/>
            <person name="Miller J."/>
            <person name="Monier A."/>
            <person name="Salamov A."/>
            <person name="Young J."/>
            <person name="Aguilar M."/>
            <person name="Claverie J.M."/>
            <person name="Frickenhaus S."/>
            <person name="Gonzalez K."/>
            <person name="Herman E.K."/>
            <person name="Lin Y.C."/>
            <person name="Napier J."/>
            <person name="Ogata H."/>
            <person name="Sarno A.F."/>
            <person name="Shmutz J."/>
            <person name="Schroeder D."/>
            <person name="de Vargas C."/>
            <person name="Verret F."/>
            <person name="von Dassow P."/>
            <person name="Valentin K."/>
            <person name="Van de Peer Y."/>
            <person name="Wheeler G."/>
            <person name="Dacks J.B."/>
            <person name="Delwiche C.F."/>
            <person name="Dyhrman S.T."/>
            <person name="Glockner G."/>
            <person name="John U."/>
            <person name="Richards T."/>
            <person name="Worden A.Z."/>
            <person name="Zhang X."/>
            <person name="Grigoriev I.V."/>
            <person name="Allen A.E."/>
            <person name="Bidle K."/>
            <person name="Borodovsky M."/>
            <person name="Bowler C."/>
            <person name="Brownlee C."/>
            <person name="Cock J.M."/>
            <person name="Elias M."/>
            <person name="Gladyshev V.N."/>
            <person name="Groth M."/>
            <person name="Guda C."/>
            <person name="Hadaegh A."/>
            <person name="Iglesias-Rodriguez M.D."/>
            <person name="Jenkins J."/>
            <person name="Jones B.M."/>
            <person name="Lawson T."/>
            <person name="Leese F."/>
            <person name="Lindquist E."/>
            <person name="Lobanov A."/>
            <person name="Lomsadze A."/>
            <person name="Malik S.B."/>
            <person name="Marsh M.E."/>
            <person name="Mackinder L."/>
            <person name="Mock T."/>
            <person name="Mueller-Roeber B."/>
            <person name="Pagarete A."/>
            <person name="Parker M."/>
            <person name="Probert I."/>
            <person name="Quesneville H."/>
            <person name="Raines C."/>
            <person name="Rensing S.A."/>
            <person name="Riano-Pachon D.M."/>
            <person name="Richier S."/>
            <person name="Rokitta S."/>
            <person name="Shiraiwa Y."/>
            <person name="Soanes D.M."/>
            <person name="van der Giezen M."/>
            <person name="Wahlund T.M."/>
            <person name="Williams B."/>
            <person name="Wilson W."/>
            <person name="Wolfe G."/>
            <person name="Wurch L.L."/>
        </authorList>
    </citation>
    <scope>NUCLEOTIDE SEQUENCE</scope>
</reference>
<protein>
    <submittedName>
        <fullName evidence="1">Uncharacterized protein</fullName>
    </submittedName>
</protein>
<dbReference type="Proteomes" id="UP000013827">
    <property type="component" value="Unassembled WGS sequence"/>
</dbReference>
<dbReference type="GeneID" id="17253375"/>
<organism evidence="1 2">
    <name type="scientific">Emiliania huxleyi (strain CCMP1516)</name>
    <dbReference type="NCBI Taxonomy" id="280463"/>
    <lineage>
        <taxon>Eukaryota</taxon>
        <taxon>Haptista</taxon>
        <taxon>Haptophyta</taxon>
        <taxon>Prymnesiophyceae</taxon>
        <taxon>Isochrysidales</taxon>
        <taxon>Noelaerhabdaceae</taxon>
        <taxon>Emiliania</taxon>
    </lineage>
</organism>
<dbReference type="RefSeq" id="XP_005759556.1">
    <property type="nucleotide sequence ID" value="XM_005759499.1"/>
</dbReference>
<name>A0A0D3I792_EMIH1</name>
<keyword evidence="2" id="KW-1185">Reference proteome</keyword>
<evidence type="ECO:0000313" key="2">
    <source>
        <dbReference type="Proteomes" id="UP000013827"/>
    </source>
</evidence>
<reference evidence="1" key="2">
    <citation type="submission" date="2024-10" db="UniProtKB">
        <authorList>
            <consortium name="EnsemblProtists"/>
        </authorList>
    </citation>
    <scope>IDENTIFICATION</scope>
</reference>